<sequence>MVNRSALPFHSGSKVAAKSKEELEGLLAALSEEVAGKSPKVGGTYSAAGLRKKFGSVPAGVEEGEGRLYTVVEIGGDSVILMLEKRFGSWRIIGLTR</sequence>
<proteinExistence type="predicted"/>
<dbReference type="AlphaFoldDB" id="A0A2S9XYD4"/>
<name>A0A2S9XYD4_9BACT</name>
<accession>A0A2S9XYD4</accession>
<dbReference type="EMBL" id="PVNL01000128">
    <property type="protein sequence ID" value="PRP97853.1"/>
    <property type="molecule type" value="Genomic_DNA"/>
</dbReference>
<comment type="caution">
    <text evidence="1">The sequence shown here is derived from an EMBL/GenBank/DDBJ whole genome shotgun (WGS) entry which is preliminary data.</text>
</comment>
<gene>
    <name evidence="1" type="ORF">ENSA7_66380</name>
</gene>
<reference evidence="1 2" key="1">
    <citation type="submission" date="2018-03" db="EMBL/GenBank/DDBJ databases">
        <title>Draft Genome Sequences of the Obligatory Marine Myxobacteria Enhygromyxa salina SWB007.</title>
        <authorList>
            <person name="Poehlein A."/>
            <person name="Moghaddam J.A."/>
            <person name="Harms H."/>
            <person name="Alanjari M."/>
            <person name="Koenig G.M."/>
            <person name="Daniel R."/>
            <person name="Schaeberle T.F."/>
        </authorList>
    </citation>
    <scope>NUCLEOTIDE SEQUENCE [LARGE SCALE GENOMIC DNA]</scope>
    <source>
        <strain evidence="1 2">SWB007</strain>
    </source>
</reference>
<dbReference type="Proteomes" id="UP000238823">
    <property type="component" value="Unassembled WGS sequence"/>
</dbReference>
<organism evidence="1 2">
    <name type="scientific">Enhygromyxa salina</name>
    <dbReference type="NCBI Taxonomy" id="215803"/>
    <lineage>
        <taxon>Bacteria</taxon>
        <taxon>Pseudomonadati</taxon>
        <taxon>Myxococcota</taxon>
        <taxon>Polyangia</taxon>
        <taxon>Nannocystales</taxon>
        <taxon>Nannocystaceae</taxon>
        <taxon>Enhygromyxa</taxon>
    </lineage>
</organism>
<evidence type="ECO:0000313" key="2">
    <source>
        <dbReference type="Proteomes" id="UP000238823"/>
    </source>
</evidence>
<evidence type="ECO:0000313" key="1">
    <source>
        <dbReference type="EMBL" id="PRP97853.1"/>
    </source>
</evidence>
<protein>
    <submittedName>
        <fullName evidence="1">Uncharacterized protein</fullName>
    </submittedName>
</protein>